<feature type="region of interest" description="Disordered" evidence="9">
    <location>
        <begin position="60"/>
        <end position="168"/>
    </location>
</feature>
<dbReference type="GO" id="GO:0016020">
    <property type="term" value="C:membrane"/>
    <property type="evidence" value="ECO:0007669"/>
    <property type="project" value="UniProtKB-SubCell"/>
</dbReference>
<feature type="transmembrane region" description="Helical" evidence="10">
    <location>
        <begin position="557"/>
        <end position="575"/>
    </location>
</feature>
<keyword evidence="7" id="KW-0406">Ion transport</keyword>
<dbReference type="EMBL" id="JALJOQ010000001">
    <property type="protein sequence ID" value="KAK9815104.1"/>
    <property type="molecule type" value="Genomic_DNA"/>
</dbReference>
<keyword evidence="13" id="KW-1185">Reference proteome</keyword>
<dbReference type="PANTHER" id="PTHR16254:SF14">
    <property type="entry name" value="TRANSMEMBRANE AND COILED-COIL DOMAIN-CONTAINING PROTEIN 3"/>
    <property type="match status" value="1"/>
</dbReference>
<feature type="domain" description="Cation/H+ exchanger transmembrane" evidence="11">
    <location>
        <begin position="209"/>
        <end position="574"/>
    </location>
</feature>
<dbReference type="AlphaFoldDB" id="A0AAW1Q419"/>
<evidence type="ECO:0000256" key="2">
    <source>
        <dbReference type="ARBA" id="ARBA00022448"/>
    </source>
</evidence>
<dbReference type="PANTHER" id="PTHR16254">
    <property type="entry name" value="POTASSIUM/PROTON ANTIPORTER-RELATED"/>
    <property type="match status" value="1"/>
</dbReference>
<dbReference type="Pfam" id="PF00999">
    <property type="entry name" value="Na_H_Exchanger"/>
    <property type="match status" value="1"/>
</dbReference>
<feature type="region of interest" description="Disordered" evidence="9">
    <location>
        <begin position="1"/>
        <end position="23"/>
    </location>
</feature>
<comment type="caution">
    <text evidence="12">The sequence shown here is derived from an EMBL/GenBank/DDBJ whole genome shotgun (WGS) entry which is preliminary data.</text>
</comment>
<evidence type="ECO:0000313" key="12">
    <source>
        <dbReference type="EMBL" id="KAK9815104.1"/>
    </source>
</evidence>
<feature type="transmembrane region" description="Helical" evidence="10">
    <location>
        <begin position="418"/>
        <end position="439"/>
    </location>
</feature>
<feature type="compositionally biased region" description="Basic and acidic residues" evidence="9">
    <location>
        <begin position="153"/>
        <end position="168"/>
    </location>
</feature>
<evidence type="ECO:0000313" key="13">
    <source>
        <dbReference type="Proteomes" id="UP001465755"/>
    </source>
</evidence>
<evidence type="ECO:0000256" key="1">
    <source>
        <dbReference type="ARBA" id="ARBA00004141"/>
    </source>
</evidence>
<keyword evidence="3" id="KW-0050">Antiport</keyword>
<feature type="compositionally biased region" description="Pro residues" evidence="9">
    <location>
        <begin position="139"/>
        <end position="151"/>
    </location>
</feature>
<dbReference type="InterPro" id="IPR038770">
    <property type="entry name" value="Na+/solute_symporter_sf"/>
</dbReference>
<name>A0AAW1Q419_9CHLO</name>
<feature type="transmembrane region" description="Helical" evidence="10">
    <location>
        <begin position="496"/>
        <end position="518"/>
    </location>
</feature>
<feature type="transmembrane region" description="Helical" evidence="10">
    <location>
        <begin position="524"/>
        <end position="545"/>
    </location>
</feature>
<dbReference type="InterPro" id="IPR045158">
    <property type="entry name" value="KEA4/5/6-like"/>
</dbReference>
<feature type="transmembrane region" description="Helical" evidence="10">
    <location>
        <begin position="384"/>
        <end position="406"/>
    </location>
</feature>
<sequence>MRSMPGGDSAGKRTEQVADDLAGPIVRATIDRARDSIIRQANLSVAEKKKTIAQIIDEALEQEFPEEKSQGLGKNYNETAKQDDATVETVIKVSGNAKQKEKDDKEREKQKGKADSAPGPPLKPAHAKHKSIFWGESASPPPPPLTPPPAPEVADKKKDRQRMETNVEQEVDRIIDSQDNVYVLSRPKDSAMGLTLDPQLIRDLTVLITSSTIGGMLLEALKQPVINGFFIAGSVVGPGGFKLIKELVQVESLAQVGVQLLLFTLGLEFSLSKLRAVRSVALIGGIVEIFLFILVAGVTAHFIGASVHEGIFVGALVSMSSTSIVVKCLTDTKSTSSPHGQITIGTLILQDCMVGLLFAFMPVLASKPSEGMDNLEVVRVVTRVSVTLFLTIAAAMGLARTLLPAAVRLLSKHASSELYQLTIIAFCLVAGWITGHLGLSTELGAFVAGVMLSATEQQEATLHELQHVKHFFLSLFISSTGLVMSPTFLAQHLRVLAGGVILTIGAKTLLISMVVRAFNYNPRTALAVGLSMAQIGEFAFVLLSVASQLGLLPYQVYMLLMGITALSLLLTPFLLQLSMRILQDPNDGNLVSMMGHMKPRQKRSLSQDTEDLPVLSPKLNGMEAGSSARGGDLRASGGNTSVRHTHLSVTRSPSGSMLPMPAASAFPRDMQLQQRYPP</sequence>
<keyword evidence="2" id="KW-0813">Transport</keyword>
<keyword evidence="6 10" id="KW-1133">Transmembrane helix</keyword>
<evidence type="ECO:0000256" key="10">
    <source>
        <dbReference type="SAM" id="Phobius"/>
    </source>
</evidence>
<evidence type="ECO:0000256" key="8">
    <source>
        <dbReference type="ARBA" id="ARBA00023136"/>
    </source>
</evidence>
<comment type="subcellular location">
    <subcellularLocation>
        <location evidence="1">Membrane</location>
        <topology evidence="1">Multi-pass membrane protein</topology>
    </subcellularLocation>
</comment>
<keyword evidence="5" id="KW-0732">Signal</keyword>
<proteinExistence type="predicted"/>
<feature type="transmembrane region" description="Helical" evidence="10">
    <location>
        <begin position="280"/>
        <end position="304"/>
    </location>
</feature>
<keyword evidence="8 10" id="KW-0472">Membrane</keyword>
<dbReference type="InterPro" id="IPR006153">
    <property type="entry name" value="Cation/H_exchanger_TM"/>
</dbReference>
<protein>
    <recommendedName>
        <fullName evidence="11">Cation/H+ exchanger transmembrane domain-containing protein</fullName>
    </recommendedName>
</protein>
<evidence type="ECO:0000259" key="11">
    <source>
        <dbReference type="Pfam" id="PF00999"/>
    </source>
</evidence>
<evidence type="ECO:0000256" key="9">
    <source>
        <dbReference type="SAM" id="MobiDB-lite"/>
    </source>
</evidence>
<reference evidence="12 13" key="1">
    <citation type="journal article" date="2024" name="Nat. Commun.">
        <title>Phylogenomics reveals the evolutionary origins of lichenization in chlorophyte algae.</title>
        <authorList>
            <person name="Puginier C."/>
            <person name="Libourel C."/>
            <person name="Otte J."/>
            <person name="Skaloud P."/>
            <person name="Haon M."/>
            <person name="Grisel S."/>
            <person name="Petersen M."/>
            <person name="Berrin J.G."/>
            <person name="Delaux P.M."/>
            <person name="Dal Grande F."/>
            <person name="Keller J."/>
        </authorList>
    </citation>
    <scope>NUCLEOTIDE SEQUENCE [LARGE SCALE GENOMIC DNA]</scope>
    <source>
        <strain evidence="12 13">SAG 2036</strain>
    </source>
</reference>
<evidence type="ECO:0000256" key="4">
    <source>
        <dbReference type="ARBA" id="ARBA00022692"/>
    </source>
</evidence>
<accession>A0AAW1Q419</accession>
<feature type="compositionally biased region" description="Polar residues" evidence="9">
    <location>
        <begin position="637"/>
        <end position="655"/>
    </location>
</feature>
<evidence type="ECO:0000256" key="6">
    <source>
        <dbReference type="ARBA" id="ARBA00022989"/>
    </source>
</evidence>
<organism evidence="12 13">
    <name type="scientific">Symbiochloris irregularis</name>
    <dbReference type="NCBI Taxonomy" id="706552"/>
    <lineage>
        <taxon>Eukaryota</taxon>
        <taxon>Viridiplantae</taxon>
        <taxon>Chlorophyta</taxon>
        <taxon>core chlorophytes</taxon>
        <taxon>Trebouxiophyceae</taxon>
        <taxon>Trebouxiales</taxon>
        <taxon>Trebouxiaceae</taxon>
        <taxon>Symbiochloris</taxon>
    </lineage>
</organism>
<dbReference type="Gene3D" id="1.20.1530.20">
    <property type="match status" value="1"/>
</dbReference>
<feature type="region of interest" description="Disordered" evidence="9">
    <location>
        <begin position="597"/>
        <end position="678"/>
    </location>
</feature>
<dbReference type="Proteomes" id="UP001465755">
    <property type="component" value="Unassembled WGS sequence"/>
</dbReference>
<dbReference type="GO" id="GO:0015386">
    <property type="term" value="F:potassium:proton antiporter activity"/>
    <property type="evidence" value="ECO:0007669"/>
    <property type="project" value="InterPro"/>
</dbReference>
<feature type="transmembrane region" description="Helical" evidence="10">
    <location>
        <begin position="471"/>
        <end position="489"/>
    </location>
</feature>
<feature type="compositionally biased region" description="Basic and acidic residues" evidence="9">
    <location>
        <begin position="98"/>
        <end position="114"/>
    </location>
</feature>
<keyword evidence="4 10" id="KW-0812">Transmembrane</keyword>
<evidence type="ECO:0000256" key="3">
    <source>
        <dbReference type="ARBA" id="ARBA00022449"/>
    </source>
</evidence>
<feature type="transmembrane region" description="Helical" evidence="10">
    <location>
        <begin position="342"/>
        <end position="364"/>
    </location>
</feature>
<evidence type="ECO:0000256" key="5">
    <source>
        <dbReference type="ARBA" id="ARBA00022729"/>
    </source>
</evidence>
<evidence type="ECO:0000256" key="7">
    <source>
        <dbReference type="ARBA" id="ARBA00023065"/>
    </source>
</evidence>
<gene>
    <name evidence="12" type="ORF">WJX73_007670</name>
</gene>